<keyword evidence="3" id="KW-0238">DNA-binding</keyword>
<dbReference type="GO" id="GO:0003677">
    <property type="term" value="F:DNA binding"/>
    <property type="evidence" value="ECO:0007669"/>
    <property type="project" value="UniProtKB-KW"/>
</dbReference>
<gene>
    <name evidence="9 10 11" type="primary">LOC113849005</name>
</gene>
<feature type="compositionally biased region" description="Basic and acidic residues" evidence="6">
    <location>
        <begin position="250"/>
        <end position="285"/>
    </location>
</feature>
<dbReference type="RefSeq" id="XP_027334340.1">
    <property type="nucleotide sequence ID" value="XM_027478539.1"/>
</dbReference>
<keyword evidence="8" id="KW-1185">Reference proteome</keyword>
<dbReference type="KEGG" id="aprc:113849005"/>
<dbReference type="InterPro" id="IPR039622">
    <property type="entry name" value="MBD10/11"/>
</dbReference>
<evidence type="ECO:0000256" key="2">
    <source>
        <dbReference type="ARBA" id="ARBA00023015"/>
    </source>
</evidence>
<dbReference type="Proteomes" id="UP000694853">
    <property type="component" value="Unplaced"/>
</dbReference>
<sequence length="306" mass="34102">MTSSVEKEGSASDETFSLELPAPPGWKKKFFPKKAGTPKKNEIVFTAPTGEEINNKKQLEQYLKAYPGGPPVSEFDWGTGATPRRSARISEKAKVAPPPEFEPPKKRGKRSSVSKQETSKEEKEETKEMQIQEADNVKNEKDTEEEENVVKANLDEKSVEDTQVNKSTHFGEAKARENVGVPIDVKKSNTADGKLHALKDKVDDKGAEGSEISLRKDEEKIGQPQEETEKYCGSKEPEKPETCTTANKTVDVEEMNKEEHNRSTHESEGDIKEIEGTKVNSEEHHKLEEINKTAEAELTENGNHGI</sequence>
<evidence type="ECO:0000256" key="3">
    <source>
        <dbReference type="ARBA" id="ARBA00023125"/>
    </source>
</evidence>
<dbReference type="RefSeq" id="XP_027334332.1">
    <property type="nucleotide sequence ID" value="XM_027478531.1"/>
</dbReference>
<keyword evidence="4" id="KW-0804">Transcription</keyword>
<dbReference type="OrthoDB" id="1435582at2759"/>
<evidence type="ECO:0000256" key="6">
    <source>
        <dbReference type="SAM" id="MobiDB-lite"/>
    </source>
</evidence>
<evidence type="ECO:0000259" key="7">
    <source>
        <dbReference type="PROSITE" id="PS50982"/>
    </source>
</evidence>
<evidence type="ECO:0000256" key="4">
    <source>
        <dbReference type="ARBA" id="ARBA00023163"/>
    </source>
</evidence>
<evidence type="ECO:0000256" key="1">
    <source>
        <dbReference type="ARBA" id="ARBA00004123"/>
    </source>
</evidence>
<dbReference type="GO" id="GO:0005634">
    <property type="term" value="C:nucleus"/>
    <property type="evidence" value="ECO:0007669"/>
    <property type="project" value="UniProtKB-SubCell"/>
</dbReference>
<dbReference type="GeneID" id="113849005"/>
<proteinExistence type="predicted"/>
<dbReference type="AlphaFoldDB" id="A0A8B8JS71"/>
<evidence type="ECO:0000313" key="11">
    <source>
        <dbReference type="RefSeq" id="XP_027334340.1"/>
    </source>
</evidence>
<feature type="compositionally biased region" description="Basic and acidic residues" evidence="6">
    <location>
        <begin position="1"/>
        <end position="10"/>
    </location>
</feature>
<dbReference type="PANTHER" id="PTHR33729">
    <property type="entry name" value="METHYL-CPG BINDING DOMAIN CONTAINING PROTEIN, EXPRESSED"/>
    <property type="match status" value="1"/>
</dbReference>
<evidence type="ECO:0000256" key="5">
    <source>
        <dbReference type="ARBA" id="ARBA00023242"/>
    </source>
</evidence>
<protein>
    <submittedName>
        <fullName evidence="9 10">Methyl-CpG-binding domain-containing protein 11-like</fullName>
    </submittedName>
</protein>
<dbReference type="PROSITE" id="PS50982">
    <property type="entry name" value="MBD"/>
    <property type="match status" value="1"/>
</dbReference>
<feature type="region of interest" description="Disordered" evidence="6">
    <location>
        <begin position="1"/>
        <end position="285"/>
    </location>
</feature>
<accession>A0A8B8JS71</accession>
<name>A0A8B8JS71_ABRPR</name>
<dbReference type="RefSeq" id="XP_027334322.1">
    <property type="nucleotide sequence ID" value="XM_027478521.1"/>
</dbReference>
<evidence type="ECO:0000313" key="9">
    <source>
        <dbReference type="RefSeq" id="XP_027334322.1"/>
    </source>
</evidence>
<dbReference type="SUPFAM" id="SSF54171">
    <property type="entry name" value="DNA-binding domain"/>
    <property type="match status" value="1"/>
</dbReference>
<reference evidence="8" key="1">
    <citation type="journal article" date="2019" name="Toxins">
        <title>Detection of Abrin-Like and Prepropulchellin-Like Toxin Genes and Transcripts Using Whole Genome Sequencing and Full-Length Transcript Sequencing of Abrus precatorius.</title>
        <authorList>
            <person name="Hovde B.T."/>
            <person name="Daligault H.E."/>
            <person name="Hanschen E.R."/>
            <person name="Kunde Y.A."/>
            <person name="Johnson M.B."/>
            <person name="Starkenburg S.R."/>
            <person name="Johnson S.L."/>
        </authorList>
    </citation>
    <scope>NUCLEOTIDE SEQUENCE [LARGE SCALE GENOMIC DNA]</scope>
</reference>
<keyword evidence="2" id="KW-0805">Transcription regulation</keyword>
<dbReference type="PANTHER" id="PTHR33729:SF6">
    <property type="entry name" value="METHYL-CPG-BINDING DOMAIN-CONTAINING PROTEIN 11"/>
    <property type="match status" value="1"/>
</dbReference>
<dbReference type="Gene3D" id="3.30.890.10">
    <property type="entry name" value="Methyl-cpg-binding Protein 2, Chain A"/>
    <property type="match status" value="1"/>
</dbReference>
<reference evidence="9 10" key="2">
    <citation type="submission" date="2025-04" db="UniProtKB">
        <authorList>
            <consortium name="RefSeq"/>
        </authorList>
    </citation>
    <scope>IDENTIFICATION</scope>
    <source>
        <tissue evidence="9 10">Young leaves</tissue>
    </source>
</reference>
<dbReference type="InterPro" id="IPR001739">
    <property type="entry name" value="Methyl_CpG_DNA-bd"/>
</dbReference>
<organism evidence="8 10">
    <name type="scientific">Abrus precatorius</name>
    <name type="common">Indian licorice</name>
    <name type="synonym">Glycine abrus</name>
    <dbReference type="NCBI Taxonomy" id="3816"/>
    <lineage>
        <taxon>Eukaryota</taxon>
        <taxon>Viridiplantae</taxon>
        <taxon>Streptophyta</taxon>
        <taxon>Embryophyta</taxon>
        <taxon>Tracheophyta</taxon>
        <taxon>Spermatophyta</taxon>
        <taxon>Magnoliopsida</taxon>
        <taxon>eudicotyledons</taxon>
        <taxon>Gunneridae</taxon>
        <taxon>Pentapetalae</taxon>
        <taxon>rosids</taxon>
        <taxon>fabids</taxon>
        <taxon>Fabales</taxon>
        <taxon>Fabaceae</taxon>
        <taxon>Papilionoideae</taxon>
        <taxon>50 kb inversion clade</taxon>
        <taxon>NPAAA clade</taxon>
        <taxon>indigoferoid/millettioid clade</taxon>
        <taxon>Abreae</taxon>
        <taxon>Abrus</taxon>
    </lineage>
</organism>
<dbReference type="InterPro" id="IPR016177">
    <property type="entry name" value="DNA-bd_dom_sf"/>
</dbReference>
<feature type="domain" description="MBD" evidence="7">
    <location>
        <begin position="12"/>
        <end position="82"/>
    </location>
</feature>
<comment type="subcellular location">
    <subcellularLocation>
        <location evidence="1">Nucleus</location>
    </subcellularLocation>
</comment>
<evidence type="ECO:0000313" key="8">
    <source>
        <dbReference type="Proteomes" id="UP000694853"/>
    </source>
</evidence>
<dbReference type="Pfam" id="PF01429">
    <property type="entry name" value="MBD"/>
    <property type="match status" value="1"/>
</dbReference>
<keyword evidence="5" id="KW-0539">Nucleus</keyword>
<feature type="compositionally biased region" description="Basic and acidic residues" evidence="6">
    <location>
        <begin position="117"/>
        <end position="141"/>
    </location>
</feature>
<feature type="compositionally biased region" description="Basic and acidic residues" evidence="6">
    <location>
        <begin position="184"/>
        <end position="241"/>
    </location>
</feature>
<evidence type="ECO:0000313" key="10">
    <source>
        <dbReference type="RefSeq" id="XP_027334332.1"/>
    </source>
</evidence>